<accession>W6SKM8</accession>
<dbReference type="PATRIC" id="fig|1216932.3.peg.3317"/>
<sequence>MKILAKKDDINKNFEQLKKQMIEKKKMAENTTVDNFTNKNVDDFTNVNTNMEATKKINTNENNSLISVGKIRIKKVEKLEEPKRITYYLRPETIKKIDKFSKACGMGKSEFVQKILEEVLNNLEIEK</sequence>
<organism evidence="1 2">
    <name type="scientific">Clostridium bornimense</name>
    <dbReference type="NCBI Taxonomy" id="1216932"/>
    <lineage>
        <taxon>Bacteria</taxon>
        <taxon>Bacillati</taxon>
        <taxon>Bacillota</taxon>
        <taxon>Clostridia</taxon>
        <taxon>Eubacteriales</taxon>
        <taxon>Clostridiaceae</taxon>
        <taxon>Clostridium</taxon>
    </lineage>
</organism>
<dbReference type="AlphaFoldDB" id="W6SKM8"/>
<dbReference type="HOGENOM" id="CLU_1861684_0_0_9"/>
<name>W6SKM8_9CLOT</name>
<evidence type="ECO:0000313" key="1">
    <source>
        <dbReference type="EMBL" id="CDM70460.1"/>
    </source>
</evidence>
<dbReference type="Proteomes" id="UP000019426">
    <property type="component" value="Chromosome M2/40_rep2"/>
</dbReference>
<dbReference type="KEGG" id="clt:CM240_3343"/>
<proteinExistence type="predicted"/>
<evidence type="ECO:0000313" key="2">
    <source>
        <dbReference type="Proteomes" id="UP000019426"/>
    </source>
</evidence>
<protein>
    <submittedName>
        <fullName evidence="1">Uncharacterized protein</fullName>
    </submittedName>
</protein>
<reference evidence="1 2" key="1">
    <citation type="submission" date="2013-11" db="EMBL/GenBank/DDBJ databases">
        <title>Complete genome sequence of Clostridum sp. M2/40.</title>
        <authorList>
            <person name="Wibberg D."/>
            <person name="Puehler A."/>
            <person name="Schlueter A."/>
        </authorList>
    </citation>
    <scope>NUCLEOTIDE SEQUENCE [LARGE SCALE GENOMIC DNA]</scope>
    <source>
        <strain evidence="2">M2/40</strain>
    </source>
</reference>
<keyword evidence="2" id="KW-1185">Reference proteome</keyword>
<dbReference type="eggNOG" id="ENOG502ZIKM">
    <property type="taxonomic scope" value="Bacteria"/>
</dbReference>
<gene>
    <name evidence="1" type="ORF">CM240_3343</name>
</gene>
<dbReference type="EMBL" id="HG917869">
    <property type="protein sequence ID" value="CDM70460.1"/>
    <property type="molecule type" value="Genomic_DNA"/>
</dbReference>
<dbReference type="STRING" id="1216932.CM240_3343"/>